<dbReference type="STRING" id="240159.A0A4V6AQ92"/>
<keyword evidence="4" id="KW-0732">Signal</keyword>
<dbReference type="PANTHER" id="PTHR24051:SF11">
    <property type="entry name" value="PROTEIN TYROSINE PHOSPHATASE, RECEPTOR TYPE, M"/>
    <property type="match status" value="1"/>
</dbReference>
<feature type="domain" description="Ig-like" evidence="6">
    <location>
        <begin position="187"/>
        <end position="278"/>
    </location>
</feature>
<dbReference type="InterPro" id="IPR000998">
    <property type="entry name" value="MAM_dom"/>
</dbReference>
<feature type="signal peptide" evidence="4">
    <location>
        <begin position="1"/>
        <end position="20"/>
    </location>
</feature>
<keyword evidence="9" id="KW-1185">Reference proteome</keyword>
<dbReference type="SMART" id="SM00137">
    <property type="entry name" value="MAM"/>
    <property type="match status" value="1"/>
</dbReference>
<dbReference type="CDD" id="cd00096">
    <property type="entry name" value="Ig"/>
    <property type="match status" value="1"/>
</dbReference>
<dbReference type="InterPro" id="IPR003961">
    <property type="entry name" value="FN3_dom"/>
</dbReference>
<dbReference type="Proteomes" id="UP000298787">
    <property type="component" value="Chromosome 12"/>
</dbReference>
<dbReference type="Gene3D" id="2.60.120.200">
    <property type="match status" value="1"/>
</dbReference>
<proteinExistence type="predicted"/>
<dbReference type="FunFam" id="2.60.120.200:FF:000006">
    <property type="entry name" value="receptor-type tyrosine-protein phosphatase T isoform X1"/>
    <property type="match status" value="1"/>
</dbReference>
<dbReference type="PROSITE" id="PS50853">
    <property type="entry name" value="FN3"/>
    <property type="match status" value="1"/>
</dbReference>
<dbReference type="GO" id="GO:0016020">
    <property type="term" value="C:membrane"/>
    <property type="evidence" value="ECO:0007669"/>
    <property type="project" value="InterPro"/>
</dbReference>
<dbReference type="InterPro" id="IPR036179">
    <property type="entry name" value="Ig-like_dom_sf"/>
</dbReference>
<feature type="domain" description="Fibronectin type-III" evidence="7">
    <location>
        <begin position="285"/>
        <end position="378"/>
    </location>
</feature>
<dbReference type="EMBL" id="CM014089">
    <property type="protein sequence ID" value="TKS79532.1"/>
    <property type="molecule type" value="Genomic_DNA"/>
</dbReference>
<dbReference type="InterPro" id="IPR007110">
    <property type="entry name" value="Ig-like_dom"/>
</dbReference>
<reference evidence="8 9" key="1">
    <citation type="submission" date="2019-01" db="EMBL/GenBank/DDBJ databases">
        <title>Genome Assembly of Collichthys lucidus.</title>
        <authorList>
            <person name="Cai M."/>
            <person name="Xiao S."/>
        </authorList>
    </citation>
    <scope>NUCLEOTIDE SEQUENCE [LARGE SCALE GENOMIC DNA]</scope>
    <source>
        <strain evidence="8">JT15FE1705JMU</strain>
        <tissue evidence="8">Muscle</tissue>
    </source>
</reference>
<dbReference type="SUPFAM" id="SSF49265">
    <property type="entry name" value="Fibronectin type III"/>
    <property type="match status" value="1"/>
</dbReference>
<dbReference type="PROSITE" id="PS50060">
    <property type="entry name" value="MAM_2"/>
    <property type="match status" value="1"/>
</dbReference>
<dbReference type="FunFam" id="2.60.40.10:FF:000009">
    <property type="entry name" value="receptor-type tyrosine-protein phosphatase U isoform X1"/>
    <property type="match status" value="1"/>
</dbReference>
<dbReference type="SMART" id="SM00060">
    <property type="entry name" value="FN3"/>
    <property type="match status" value="1"/>
</dbReference>
<evidence type="ECO:0000259" key="5">
    <source>
        <dbReference type="PROSITE" id="PS50060"/>
    </source>
</evidence>
<evidence type="ECO:0000256" key="3">
    <source>
        <dbReference type="ARBA" id="ARBA00023319"/>
    </source>
</evidence>
<dbReference type="InterPro" id="IPR003599">
    <property type="entry name" value="Ig_sub"/>
</dbReference>
<dbReference type="PROSITE" id="PS50835">
    <property type="entry name" value="IG_LIKE"/>
    <property type="match status" value="1"/>
</dbReference>
<dbReference type="CDD" id="cd00063">
    <property type="entry name" value="FN3"/>
    <property type="match status" value="1"/>
</dbReference>
<dbReference type="AlphaFoldDB" id="A0A4V6AQ92"/>
<dbReference type="SUPFAM" id="SSF48726">
    <property type="entry name" value="Immunoglobulin"/>
    <property type="match status" value="1"/>
</dbReference>
<keyword evidence="1" id="KW-0677">Repeat</keyword>
<evidence type="ECO:0000256" key="1">
    <source>
        <dbReference type="ARBA" id="ARBA00022737"/>
    </source>
</evidence>
<accession>A0A4V6AQ92</accession>
<feature type="chain" id="PRO_5020398456" evidence="4">
    <location>
        <begin position="21"/>
        <end position="435"/>
    </location>
</feature>
<evidence type="ECO:0000259" key="7">
    <source>
        <dbReference type="PROSITE" id="PS50853"/>
    </source>
</evidence>
<dbReference type="Pfam" id="PF00047">
    <property type="entry name" value="ig"/>
    <property type="match status" value="1"/>
</dbReference>
<dbReference type="PRINTS" id="PR00020">
    <property type="entry name" value="MAMDOMAIN"/>
</dbReference>
<evidence type="ECO:0000259" key="6">
    <source>
        <dbReference type="PROSITE" id="PS50835"/>
    </source>
</evidence>
<dbReference type="SUPFAM" id="SSF49899">
    <property type="entry name" value="Concanavalin A-like lectins/glucanases"/>
    <property type="match status" value="1"/>
</dbReference>
<name>A0A4V6AQ92_COLLU</name>
<keyword evidence="3" id="KW-0393">Immunoglobulin domain</keyword>
<keyword evidence="8" id="KW-0675">Receptor</keyword>
<dbReference type="Pfam" id="PF00629">
    <property type="entry name" value="MAM"/>
    <property type="match status" value="1"/>
</dbReference>
<dbReference type="Gene3D" id="2.60.40.10">
    <property type="entry name" value="Immunoglobulins"/>
    <property type="match status" value="2"/>
</dbReference>
<feature type="domain" description="MAM" evidence="5">
    <location>
        <begin position="25"/>
        <end position="185"/>
    </location>
</feature>
<dbReference type="InterPro" id="IPR036116">
    <property type="entry name" value="FN3_sf"/>
</dbReference>
<organism evidence="8 9">
    <name type="scientific">Collichthys lucidus</name>
    <name type="common">Big head croaker</name>
    <name type="synonym">Sciaena lucida</name>
    <dbReference type="NCBI Taxonomy" id="240159"/>
    <lineage>
        <taxon>Eukaryota</taxon>
        <taxon>Metazoa</taxon>
        <taxon>Chordata</taxon>
        <taxon>Craniata</taxon>
        <taxon>Vertebrata</taxon>
        <taxon>Euteleostomi</taxon>
        <taxon>Actinopterygii</taxon>
        <taxon>Neopterygii</taxon>
        <taxon>Teleostei</taxon>
        <taxon>Neoteleostei</taxon>
        <taxon>Acanthomorphata</taxon>
        <taxon>Eupercaria</taxon>
        <taxon>Sciaenidae</taxon>
        <taxon>Collichthys</taxon>
    </lineage>
</organism>
<dbReference type="InterPro" id="IPR013783">
    <property type="entry name" value="Ig-like_fold"/>
</dbReference>
<sequence length="435" mass="48207">MDKVINCLFAAITLLLSARGEVFKGDCNFEKPLAACGYSQGRDDDLDWEQTNTREKPSSDPWMPSGSTFMMVNTSGRFAGQKALLLTPQLRENDTHCVTFHYYIGGRDNSHPGHLNVYIKENNSPMGMPVWNVSGPATRSWGQIELAISTYWPNFYQIVFEAVTSGQRGMLAIKDVVVQGHQCMNTPHFLTIKGVEVNAGQTASFHCTVNGRKRDNFRLWLQGIGGREAPMKATKPWNNRRFIGTFDVENTTKGDSGRYRCIVHSDKGVGVSNYGELTIKQPPVPIAPPQLTAVGATYLWIQLNANSINGDGPIIDREVEYRTVSGTMYDLQPVDKTTHKIGHLDPDTEYEISVLLTRPLEGGTGAPGPPLRARTKCAASFHGRRKVCPVCLISTPWPLPSRWHSGALKMAVHDVHAGSKHLLRLQPLPTPHLHL</sequence>
<dbReference type="SMART" id="SM00409">
    <property type="entry name" value="IG"/>
    <property type="match status" value="1"/>
</dbReference>
<keyword evidence="2" id="KW-1015">Disulfide bond</keyword>
<gene>
    <name evidence="8" type="ORF">D9C73_014238</name>
</gene>
<evidence type="ECO:0000256" key="2">
    <source>
        <dbReference type="ARBA" id="ARBA00023157"/>
    </source>
</evidence>
<evidence type="ECO:0000313" key="8">
    <source>
        <dbReference type="EMBL" id="TKS79532.1"/>
    </source>
</evidence>
<dbReference type="InterPro" id="IPR013151">
    <property type="entry name" value="Immunoglobulin_dom"/>
</dbReference>
<evidence type="ECO:0000313" key="9">
    <source>
        <dbReference type="Proteomes" id="UP000298787"/>
    </source>
</evidence>
<dbReference type="InterPro" id="IPR051622">
    <property type="entry name" value="R-tyr_protein_phosphatases"/>
</dbReference>
<protein>
    <submittedName>
        <fullName evidence="8">Receptor-type tyrosine-protein phosphatase mu</fullName>
    </submittedName>
</protein>
<dbReference type="InterPro" id="IPR013320">
    <property type="entry name" value="ConA-like_dom_sf"/>
</dbReference>
<dbReference type="PANTHER" id="PTHR24051">
    <property type="entry name" value="SUSHI DOMAIN-CONTAINING PROTEIN 1"/>
    <property type="match status" value="1"/>
</dbReference>
<dbReference type="CDD" id="cd06263">
    <property type="entry name" value="MAM"/>
    <property type="match status" value="1"/>
</dbReference>
<evidence type="ECO:0000256" key="4">
    <source>
        <dbReference type="SAM" id="SignalP"/>
    </source>
</evidence>